<proteinExistence type="predicted"/>
<accession>A0ABT5FAP0</accession>
<protein>
    <recommendedName>
        <fullName evidence="3">30S ribosomal protein S14</fullName>
    </recommendedName>
</protein>
<comment type="caution">
    <text evidence="1">The sequence shown here is derived from an EMBL/GenBank/DDBJ whole genome shotgun (WGS) entry which is preliminary data.</text>
</comment>
<keyword evidence="2" id="KW-1185">Reference proteome</keyword>
<name>A0ABT5FAP0_9GAMM</name>
<reference evidence="1 2" key="1">
    <citation type="submission" date="2023-01" db="EMBL/GenBank/DDBJ databases">
        <title>Psychrosphaera sp. nov., isolated from marine algae.</title>
        <authorList>
            <person name="Bayburt H."/>
            <person name="Choi B.J."/>
            <person name="Kim J.M."/>
            <person name="Choi D.G."/>
            <person name="Jeon C.O."/>
        </authorList>
    </citation>
    <scope>NUCLEOTIDE SEQUENCE [LARGE SCALE GENOMIC DNA]</scope>
    <source>
        <strain evidence="1 2">G1-22</strain>
    </source>
</reference>
<evidence type="ECO:0000313" key="1">
    <source>
        <dbReference type="EMBL" id="MDC2888608.1"/>
    </source>
</evidence>
<dbReference type="EMBL" id="JAQOMS010000002">
    <property type="protein sequence ID" value="MDC2888608.1"/>
    <property type="molecule type" value="Genomic_DNA"/>
</dbReference>
<sequence length="71" mass="8288">MGETKKKQQKQLDERQARAESYIAGYPKLSKKIKKAILECRIVRGMTKKQVYLSWNVLPESEKKKLVVSLH</sequence>
<evidence type="ECO:0000313" key="2">
    <source>
        <dbReference type="Proteomes" id="UP001528411"/>
    </source>
</evidence>
<organism evidence="1 2">
    <name type="scientific">Psychrosphaera algicola</name>
    <dbReference type="NCBI Taxonomy" id="3023714"/>
    <lineage>
        <taxon>Bacteria</taxon>
        <taxon>Pseudomonadati</taxon>
        <taxon>Pseudomonadota</taxon>
        <taxon>Gammaproteobacteria</taxon>
        <taxon>Alteromonadales</taxon>
        <taxon>Pseudoalteromonadaceae</taxon>
        <taxon>Psychrosphaera</taxon>
    </lineage>
</organism>
<dbReference type="RefSeq" id="WP_272180200.1">
    <property type="nucleotide sequence ID" value="NZ_JAQOMS010000002.1"/>
</dbReference>
<gene>
    <name evidence="1" type="ORF">PN838_07360</name>
</gene>
<evidence type="ECO:0008006" key="3">
    <source>
        <dbReference type="Google" id="ProtNLM"/>
    </source>
</evidence>
<dbReference type="Proteomes" id="UP001528411">
    <property type="component" value="Unassembled WGS sequence"/>
</dbReference>